<comment type="caution">
    <text evidence="1">The sequence shown here is derived from an EMBL/GenBank/DDBJ whole genome shotgun (WGS) entry which is preliminary data.</text>
</comment>
<protein>
    <submittedName>
        <fullName evidence="1">Uncharacterized protein</fullName>
    </submittedName>
</protein>
<dbReference type="EMBL" id="JAUTXU010000290">
    <property type="protein sequence ID" value="KAK3687057.1"/>
    <property type="molecule type" value="Genomic_DNA"/>
</dbReference>
<sequence>MHSHPWSCARLLAPTIVAASASWSETKSVKDRRLAMANGANASPGLSFSRETFAKLTPAPFLHAHLKQNNPIRPNGRSPEEFRQISINSGSLTHSNGSAVIRCGDTAVVCGVRAEILLASAIPHSPGDDIENDDLIEELGLLVPNLEMSTGCSPAHLPGNPPGTLAQSLSYRISSLLHLSNVINPDDLKIQYTEPRTDEDLPDEGPKQVTKAYWTLYIDILCIALDGNAFDAAWAATIAAFQNTTLPKAWWDPDREMVVCSPRSAEANSLGLNCLPAASTFAVFSTISDSFVLADPDAFEEDLADETVTVVVASSKDHRSSLLSVQKGGGAVVGKDLAAKCIRMAEDKRS</sequence>
<gene>
    <name evidence="1" type="ORF">LTR37_019219</name>
</gene>
<accession>A0ACC3MGM7</accession>
<dbReference type="Proteomes" id="UP001281147">
    <property type="component" value="Unassembled WGS sequence"/>
</dbReference>
<reference evidence="1" key="1">
    <citation type="submission" date="2023-07" db="EMBL/GenBank/DDBJ databases">
        <title>Black Yeasts Isolated from many extreme environments.</title>
        <authorList>
            <person name="Coleine C."/>
            <person name="Stajich J.E."/>
            <person name="Selbmann L."/>
        </authorList>
    </citation>
    <scope>NUCLEOTIDE SEQUENCE</scope>
    <source>
        <strain evidence="1">CCFEE 5714</strain>
    </source>
</reference>
<evidence type="ECO:0000313" key="2">
    <source>
        <dbReference type="Proteomes" id="UP001281147"/>
    </source>
</evidence>
<name>A0ACC3MGM7_9PEZI</name>
<proteinExistence type="predicted"/>
<keyword evidence="2" id="KW-1185">Reference proteome</keyword>
<evidence type="ECO:0000313" key="1">
    <source>
        <dbReference type="EMBL" id="KAK3687057.1"/>
    </source>
</evidence>
<organism evidence="1 2">
    <name type="scientific">Vermiconidia calcicola</name>
    <dbReference type="NCBI Taxonomy" id="1690605"/>
    <lineage>
        <taxon>Eukaryota</taxon>
        <taxon>Fungi</taxon>
        <taxon>Dikarya</taxon>
        <taxon>Ascomycota</taxon>
        <taxon>Pezizomycotina</taxon>
        <taxon>Dothideomycetes</taxon>
        <taxon>Dothideomycetidae</taxon>
        <taxon>Mycosphaerellales</taxon>
        <taxon>Extremaceae</taxon>
        <taxon>Vermiconidia</taxon>
    </lineage>
</organism>